<dbReference type="InterPro" id="IPR028241">
    <property type="entry name" value="RAVE2/Rogdi"/>
</dbReference>
<proteinExistence type="predicted"/>
<dbReference type="AlphaFoldDB" id="A0A2T3AV48"/>
<keyword evidence="3" id="KW-1185">Reference proteome</keyword>
<dbReference type="EMBL" id="KZ679015">
    <property type="protein sequence ID" value="PSS12545.1"/>
    <property type="molecule type" value="Genomic_DNA"/>
</dbReference>
<dbReference type="InParanoid" id="A0A2T3AV48"/>
<dbReference type="PANTHER" id="PTHR13618:SF1">
    <property type="entry name" value="PROTEIN ROGDI HOMOLOG"/>
    <property type="match status" value="1"/>
</dbReference>
<dbReference type="STRING" id="857342.A0A2T3AV48"/>
<feature type="region of interest" description="Disordered" evidence="1">
    <location>
        <begin position="162"/>
        <end position="216"/>
    </location>
</feature>
<dbReference type="Pfam" id="PF10259">
    <property type="entry name" value="Rogdi_lz"/>
    <property type="match status" value="1"/>
</dbReference>
<gene>
    <name evidence="2" type="ORF">M430DRAFT_21622</name>
</gene>
<feature type="compositionally biased region" description="Pro residues" evidence="1">
    <location>
        <begin position="181"/>
        <end position="216"/>
    </location>
</feature>
<evidence type="ECO:0000313" key="2">
    <source>
        <dbReference type="EMBL" id="PSS12545.1"/>
    </source>
</evidence>
<dbReference type="RefSeq" id="XP_024718543.1">
    <property type="nucleotide sequence ID" value="XM_024864541.1"/>
</dbReference>
<evidence type="ECO:0000256" key="1">
    <source>
        <dbReference type="SAM" id="MobiDB-lite"/>
    </source>
</evidence>
<reference evidence="2 3" key="1">
    <citation type="journal article" date="2018" name="New Phytol.">
        <title>Comparative genomics and transcriptomics depict ericoid mycorrhizal fungi as versatile saprotrophs and plant mutualists.</title>
        <authorList>
            <person name="Martino E."/>
            <person name="Morin E."/>
            <person name="Grelet G.A."/>
            <person name="Kuo A."/>
            <person name="Kohler A."/>
            <person name="Daghino S."/>
            <person name="Barry K.W."/>
            <person name="Cichocki N."/>
            <person name="Clum A."/>
            <person name="Dockter R.B."/>
            <person name="Hainaut M."/>
            <person name="Kuo R.C."/>
            <person name="LaButti K."/>
            <person name="Lindahl B.D."/>
            <person name="Lindquist E.A."/>
            <person name="Lipzen A."/>
            <person name="Khouja H.R."/>
            <person name="Magnuson J."/>
            <person name="Murat C."/>
            <person name="Ohm R.A."/>
            <person name="Singer S.W."/>
            <person name="Spatafora J.W."/>
            <person name="Wang M."/>
            <person name="Veneault-Fourrey C."/>
            <person name="Henrissat B."/>
            <person name="Grigoriev I.V."/>
            <person name="Martin F.M."/>
            <person name="Perotto S."/>
        </authorList>
    </citation>
    <scope>NUCLEOTIDE SEQUENCE [LARGE SCALE GENOMIC DNA]</scope>
    <source>
        <strain evidence="2 3">ATCC 22711</strain>
    </source>
</reference>
<dbReference type="GeneID" id="36572622"/>
<dbReference type="Proteomes" id="UP000241818">
    <property type="component" value="Unassembled WGS sequence"/>
</dbReference>
<name>A0A2T3AV48_AMORE</name>
<dbReference type="PANTHER" id="PTHR13618">
    <property type="entry name" value="LEUCINE ZIPPER CONTAINING TRANSCRIPTION FACTOR LZF1"/>
    <property type="match status" value="1"/>
</dbReference>
<evidence type="ECO:0008006" key="4">
    <source>
        <dbReference type="Google" id="ProtNLM"/>
    </source>
</evidence>
<organism evidence="2 3">
    <name type="scientific">Amorphotheca resinae ATCC 22711</name>
    <dbReference type="NCBI Taxonomy" id="857342"/>
    <lineage>
        <taxon>Eukaryota</taxon>
        <taxon>Fungi</taxon>
        <taxon>Dikarya</taxon>
        <taxon>Ascomycota</taxon>
        <taxon>Pezizomycotina</taxon>
        <taxon>Leotiomycetes</taxon>
        <taxon>Helotiales</taxon>
        <taxon>Amorphothecaceae</taxon>
        <taxon>Amorphotheca</taxon>
    </lineage>
</organism>
<evidence type="ECO:0000313" key="3">
    <source>
        <dbReference type="Proteomes" id="UP000241818"/>
    </source>
</evidence>
<feature type="compositionally biased region" description="Pro residues" evidence="1">
    <location>
        <begin position="162"/>
        <end position="172"/>
    </location>
</feature>
<dbReference type="GO" id="GO:0043291">
    <property type="term" value="C:RAVE complex"/>
    <property type="evidence" value="ECO:0007669"/>
    <property type="project" value="TreeGrafter"/>
</dbReference>
<dbReference type="OrthoDB" id="66510at2759"/>
<accession>A0A2T3AV48</accession>
<protein>
    <recommendedName>
        <fullName evidence="4">RAVE subunit 2/Rogdi</fullName>
    </recommendedName>
</protein>
<sequence length="325" mass="35364">MSTSVWPPISPDLLRKEEDDSTARELAWLLDSLQETLASLKSGLEECYALLAPIEPGNTLVMSSPRSESIKGHVTRVGSRIVKGQLALRLKTHSPLQFTLSPNHPLVLPELTLLRTLLNQSLDCIDITRWTGDRTSPDFIASQLHLLHNILLESLGLLKGPSSPPLPKPTPYSSPSAAAPAPDPNPDPSRYPIPTPPHIQPWNVNPPDPESFSPPLPRDLALSLHVSDSSLVLTARTLENAHREQNLGERLAYAIGAQRRLEHDEMDTVFVYRGEEVRVKEKVRVVGGADPSLLSLGAKLGALEATVQGSRVALAVVLGKALDDD</sequence>